<accession>A0A0F9X583</accession>
<evidence type="ECO:0008006" key="8">
    <source>
        <dbReference type="Google" id="ProtNLM"/>
    </source>
</evidence>
<dbReference type="InterPro" id="IPR051464">
    <property type="entry name" value="Peptidase_M42_aminopept"/>
</dbReference>
<organism evidence="7">
    <name type="scientific">marine sediment metagenome</name>
    <dbReference type="NCBI Taxonomy" id="412755"/>
    <lineage>
        <taxon>unclassified sequences</taxon>
        <taxon>metagenomes</taxon>
        <taxon>ecological metagenomes</taxon>
    </lineage>
</organism>
<feature type="region of interest" description="Disordered" evidence="6">
    <location>
        <begin position="396"/>
        <end position="415"/>
    </location>
</feature>
<dbReference type="EMBL" id="LAZR01000082">
    <property type="protein sequence ID" value="KKN94021.1"/>
    <property type="molecule type" value="Genomic_DNA"/>
</dbReference>
<dbReference type="GO" id="GO:0004177">
    <property type="term" value="F:aminopeptidase activity"/>
    <property type="evidence" value="ECO:0007669"/>
    <property type="project" value="UniProtKB-KW"/>
</dbReference>
<dbReference type="PANTHER" id="PTHR32481:SF7">
    <property type="entry name" value="AMINOPEPTIDASE YHFE-RELATED"/>
    <property type="match status" value="1"/>
</dbReference>
<keyword evidence="5" id="KW-0378">Hydrolase</keyword>
<dbReference type="Gene3D" id="3.40.630.10">
    <property type="entry name" value="Zn peptidases"/>
    <property type="match status" value="1"/>
</dbReference>
<protein>
    <recommendedName>
        <fullName evidence="8">Peptidase M42 family protein</fullName>
    </recommendedName>
</protein>
<dbReference type="CDD" id="cd05657">
    <property type="entry name" value="M42_glucanase_like"/>
    <property type="match status" value="1"/>
</dbReference>
<gene>
    <name evidence="7" type="ORF">LCGC14_0192850</name>
</gene>
<reference evidence="7" key="1">
    <citation type="journal article" date="2015" name="Nature">
        <title>Complex archaea that bridge the gap between prokaryotes and eukaryotes.</title>
        <authorList>
            <person name="Spang A."/>
            <person name="Saw J.H."/>
            <person name="Jorgensen S.L."/>
            <person name="Zaremba-Niedzwiedzka K."/>
            <person name="Martijn J."/>
            <person name="Lind A.E."/>
            <person name="van Eijk R."/>
            <person name="Schleper C."/>
            <person name="Guy L."/>
            <person name="Ettema T.J."/>
        </authorList>
    </citation>
    <scope>NUCLEOTIDE SEQUENCE</scope>
</reference>
<dbReference type="Pfam" id="PF05343">
    <property type="entry name" value="Peptidase_M42"/>
    <property type="match status" value="1"/>
</dbReference>
<dbReference type="Gene3D" id="2.40.30.40">
    <property type="entry name" value="Peptidase M42, domain 2"/>
    <property type="match status" value="1"/>
</dbReference>
<dbReference type="InterPro" id="IPR017537">
    <property type="entry name" value="Peptidase_M42_hydrolase"/>
</dbReference>
<proteinExistence type="inferred from homology"/>
<evidence type="ECO:0000256" key="3">
    <source>
        <dbReference type="ARBA" id="ARBA00022670"/>
    </source>
</evidence>
<dbReference type="SUPFAM" id="SSF101821">
    <property type="entry name" value="Aminopeptidase/glucanase lid domain"/>
    <property type="match status" value="1"/>
</dbReference>
<evidence type="ECO:0000256" key="4">
    <source>
        <dbReference type="ARBA" id="ARBA00022723"/>
    </source>
</evidence>
<dbReference type="InterPro" id="IPR008007">
    <property type="entry name" value="Peptidase_M42"/>
</dbReference>
<sequence>MHYSHQGPDMAFLEGTLLEMLAIPCPTGFTDGIVRYVSEHLDAMGVSHELTRRGTIRATIKGKQSSPDRAIAAHLDTIGAMVRGIKPNGRLELAPIGHWSSRFAEGSRVSIFGDHGCLRGSVLPLMASGHAYNEGVDNLPVNWDTVELRIDAVTTSYAETVALGIHAGDFVAFDPLPEFTENGYISSRHLDNKAGAAALLAAIKHIMESGDELPIDLHPIFTITEETGTGSAGALPWDVSEFVGVDIAPSAPGQSTSEHAVTLCMQDSGGPYDYHLTRHLLSLCHRDEIPVRRDLFRYYHSDAEAAIRSGNDTRTALVAFGTDATHGYERTHRDSLEAITRLLTAYAYSPPVFEDDKCHDAPLENFQRQLSPDAISASDTPLPPLERAYAHESFNGELKGIKNVQNSKKTKKPKK</sequence>
<keyword evidence="4" id="KW-0479">Metal-binding</keyword>
<dbReference type="GO" id="GO:0006508">
    <property type="term" value="P:proteolysis"/>
    <property type="evidence" value="ECO:0007669"/>
    <property type="project" value="UniProtKB-KW"/>
</dbReference>
<keyword evidence="3" id="KW-0645">Protease</keyword>
<dbReference type="PANTHER" id="PTHR32481">
    <property type="entry name" value="AMINOPEPTIDASE"/>
    <property type="match status" value="1"/>
</dbReference>
<evidence type="ECO:0000313" key="7">
    <source>
        <dbReference type="EMBL" id="KKN94021.1"/>
    </source>
</evidence>
<comment type="caution">
    <text evidence="7">The sequence shown here is derived from an EMBL/GenBank/DDBJ whole genome shotgun (WGS) entry which is preliminary data.</text>
</comment>
<dbReference type="SUPFAM" id="SSF53187">
    <property type="entry name" value="Zn-dependent exopeptidases"/>
    <property type="match status" value="1"/>
</dbReference>
<evidence type="ECO:0000256" key="6">
    <source>
        <dbReference type="SAM" id="MobiDB-lite"/>
    </source>
</evidence>
<evidence type="ECO:0000256" key="1">
    <source>
        <dbReference type="ARBA" id="ARBA00006272"/>
    </source>
</evidence>
<comment type="similarity">
    <text evidence="1">Belongs to the peptidase M42 family.</text>
</comment>
<dbReference type="NCBIfam" id="TIGR03106">
    <property type="entry name" value="trio_M42_hydro"/>
    <property type="match status" value="1"/>
</dbReference>
<evidence type="ECO:0000256" key="5">
    <source>
        <dbReference type="ARBA" id="ARBA00022801"/>
    </source>
</evidence>
<name>A0A0F9X583_9ZZZZ</name>
<keyword evidence="2" id="KW-0031">Aminopeptidase</keyword>
<dbReference type="InterPro" id="IPR023367">
    <property type="entry name" value="Peptidase_M42_dom2"/>
</dbReference>
<dbReference type="AlphaFoldDB" id="A0A0F9X583"/>
<dbReference type="GO" id="GO:0046872">
    <property type="term" value="F:metal ion binding"/>
    <property type="evidence" value="ECO:0007669"/>
    <property type="project" value="UniProtKB-KW"/>
</dbReference>
<evidence type="ECO:0000256" key="2">
    <source>
        <dbReference type="ARBA" id="ARBA00022438"/>
    </source>
</evidence>